<name>W2XGF8_PHYNI</name>
<dbReference type="AlphaFoldDB" id="W2XGF8"/>
<dbReference type="Proteomes" id="UP000018958">
    <property type="component" value="Unassembled WGS sequence"/>
</dbReference>
<organism evidence="1 2">
    <name type="scientific">Phytophthora nicotianae CJ01A1</name>
    <dbReference type="NCBI Taxonomy" id="1317063"/>
    <lineage>
        <taxon>Eukaryota</taxon>
        <taxon>Sar</taxon>
        <taxon>Stramenopiles</taxon>
        <taxon>Oomycota</taxon>
        <taxon>Peronosporomycetes</taxon>
        <taxon>Peronosporales</taxon>
        <taxon>Peronosporaceae</taxon>
        <taxon>Phytophthora</taxon>
    </lineage>
</organism>
<accession>W2XGF8</accession>
<protein>
    <submittedName>
        <fullName evidence="1">Uncharacterized protein</fullName>
    </submittedName>
</protein>
<dbReference type="EMBL" id="ANIX01001073">
    <property type="protein sequence ID" value="ETP21483.1"/>
    <property type="molecule type" value="Genomic_DNA"/>
</dbReference>
<reference evidence="1 2" key="1">
    <citation type="submission" date="2013-11" db="EMBL/GenBank/DDBJ databases">
        <title>The Genome Sequence of Phytophthora parasitica CJ01A1.</title>
        <authorList>
            <consortium name="The Broad Institute Genomics Platform"/>
            <person name="Russ C."/>
            <person name="Tyler B."/>
            <person name="Panabieres F."/>
            <person name="Shan W."/>
            <person name="Tripathy S."/>
            <person name="Grunwald N."/>
            <person name="Machado M."/>
            <person name="Johnson C.S."/>
            <person name="Walker B."/>
            <person name="Young S.K."/>
            <person name="Zeng Q."/>
            <person name="Gargeya S."/>
            <person name="Fitzgerald M."/>
            <person name="Haas B."/>
            <person name="Abouelleil A."/>
            <person name="Allen A.W."/>
            <person name="Alvarado L."/>
            <person name="Arachchi H.M."/>
            <person name="Berlin A.M."/>
            <person name="Chapman S.B."/>
            <person name="Gainer-Dewar J."/>
            <person name="Goldberg J."/>
            <person name="Griggs A."/>
            <person name="Gujja S."/>
            <person name="Hansen M."/>
            <person name="Howarth C."/>
            <person name="Imamovic A."/>
            <person name="Ireland A."/>
            <person name="Larimer J."/>
            <person name="McCowan C."/>
            <person name="Murphy C."/>
            <person name="Pearson M."/>
            <person name="Poon T.W."/>
            <person name="Priest M."/>
            <person name="Roberts A."/>
            <person name="Saif S."/>
            <person name="Shea T."/>
            <person name="Sisk P."/>
            <person name="Sykes S."/>
            <person name="Wortman J."/>
            <person name="Nusbaum C."/>
            <person name="Birren B."/>
        </authorList>
    </citation>
    <scope>NUCLEOTIDE SEQUENCE [LARGE SCALE GENOMIC DNA]</scope>
    <source>
        <strain evidence="1 2">CJ01A1</strain>
    </source>
</reference>
<sequence>MPPRAVMNLRVYKDIASYRNKQPLDSGKSLADIGNETTFIVELPPPRQPPLEQHDVIRVLVEEWFASDSLFSAPRRVKLDDADEDIGEDADNVDDDQAGSHDRVMADYEVHITMRLHLLNKSNTSIWLASPALKCRGTLKAGHGARGVRRYLRPSDGTRAELFGKQMCWPCHYDWQPRHR</sequence>
<evidence type="ECO:0000313" key="2">
    <source>
        <dbReference type="Proteomes" id="UP000018958"/>
    </source>
</evidence>
<proteinExistence type="predicted"/>
<evidence type="ECO:0000313" key="1">
    <source>
        <dbReference type="EMBL" id="ETP21483.1"/>
    </source>
</evidence>
<gene>
    <name evidence="1" type="ORF">F441_05053</name>
</gene>
<comment type="caution">
    <text evidence="1">The sequence shown here is derived from an EMBL/GenBank/DDBJ whole genome shotgun (WGS) entry which is preliminary data.</text>
</comment>